<dbReference type="AlphaFoldDB" id="A0AAF0DJA8"/>
<protein>
    <recommendedName>
        <fullName evidence="1">SRR1-like domain-containing protein</fullName>
    </recommendedName>
</protein>
<gene>
    <name evidence="2" type="ORF">PRK78_004110</name>
</gene>
<dbReference type="PANTHER" id="PTHR42080">
    <property type="entry name" value="SRR1 DOMAIN-CONTAINING PROTEIN"/>
    <property type="match status" value="1"/>
</dbReference>
<proteinExistence type="predicted"/>
<keyword evidence="3" id="KW-1185">Reference proteome</keyword>
<feature type="domain" description="SRR1-like" evidence="1">
    <location>
        <begin position="135"/>
        <end position="318"/>
    </location>
</feature>
<evidence type="ECO:0000313" key="2">
    <source>
        <dbReference type="EMBL" id="WEW58642.1"/>
    </source>
</evidence>
<accession>A0AAF0DJA8</accession>
<dbReference type="Pfam" id="PF07985">
    <property type="entry name" value="SRR1"/>
    <property type="match status" value="1"/>
</dbReference>
<dbReference type="InterPro" id="IPR012942">
    <property type="entry name" value="SRR1-like"/>
</dbReference>
<evidence type="ECO:0000313" key="3">
    <source>
        <dbReference type="Proteomes" id="UP001219355"/>
    </source>
</evidence>
<organism evidence="2 3">
    <name type="scientific">Emydomyces testavorans</name>
    <dbReference type="NCBI Taxonomy" id="2070801"/>
    <lineage>
        <taxon>Eukaryota</taxon>
        <taxon>Fungi</taxon>
        <taxon>Dikarya</taxon>
        <taxon>Ascomycota</taxon>
        <taxon>Pezizomycotina</taxon>
        <taxon>Eurotiomycetes</taxon>
        <taxon>Eurotiomycetidae</taxon>
        <taxon>Onygenales</taxon>
        <taxon>Nannizziopsiaceae</taxon>
        <taxon>Emydomyces</taxon>
    </lineage>
</organism>
<dbReference type="PANTHER" id="PTHR42080:SF3">
    <property type="entry name" value="SRR1-LIKE DOMAIN-CONTAINING PROTEIN"/>
    <property type="match status" value="1"/>
</dbReference>
<evidence type="ECO:0000259" key="1">
    <source>
        <dbReference type="Pfam" id="PF07985"/>
    </source>
</evidence>
<sequence>MDSESREEIEQKIRSLYEAGCPLFTKDAIRDVSEQLKQNGDTGQEILIKGLDGTIVDFNIETGGTQSAAEPELEYLMVTLRNKVTKEPVDPPVRALETAEEVEKYLNASVQAWEGSEQCRQLKSTLAAAITTPVKVTKIIGFACASVAVDYYNEHSDRRSPFQHALLLTIWNLLEKQSEHPGTIACYAQDPAYREADKVTLNKLGITVLEDPEAFLEVDDSSVVFSCAPNVPVKQIIADIARPALMIWDKVGEYQEGDDYKIWWVLRLMVKPKASFSSNKAENSTDPDSSRVREMIKNHYQELEFPSDRVHFGTMAIYVRKTTSANGNEVQK</sequence>
<dbReference type="Proteomes" id="UP001219355">
    <property type="component" value="Chromosome 2"/>
</dbReference>
<reference evidence="2" key="1">
    <citation type="submission" date="2023-03" db="EMBL/GenBank/DDBJ databases">
        <title>Emydomyces testavorans Genome Sequence.</title>
        <authorList>
            <person name="Hoyer L."/>
        </authorList>
    </citation>
    <scope>NUCLEOTIDE SEQUENCE</scope>
    <source>
        <strain evidence="2">16-2883</strain>
    </source>
</reference>
<name>A0AAF0DJA8_9EURO</name>
<dbReference type="EMBL" id="CP120628">
    <property type="protein sequence ID" value="WEW58642.1"/>
    <property type="molecule type" value="Genomic_DNA"/>
</dbReference>